<dbReference type="Proteomes" id="UP000694843">
    <property type="component" value="Unplaced"/>
</dbReference>
<dbReference type="Gene3D" id="3.40.50.10470">
    <property type="entry name" value="Translation initiation factor eif-2b, domain 2"/>
    <property type="match status" value="1"/>
</dbReference>
<dbReference type="Gene3D" id="1.20.120.420">
    <property type="entry name" value="translation initiation factor eif-2b, domain 1"/>
    <property type="match status" value="1"/>
</dbReference>
<dbReference type="GO" id="GO:0019509">
    <property type="term" value="P:L-methionine salvage from methylthioadenosine"/>
    <property type="evidence" value="ECO:0007669"/>
    <property type="project" value="UniProtKB-UniRule"/>
</dbReference>
<sequence>MAPLEAIIWHDGQLRIIDQLLLPFKTVYIDIKSVQEGWDAIQKMQVRGAPAIAIVGCLSIAAELAKESSIFNDCTSLHTFVCDSLAHLITARPTAVNMKAEALRLTEYSCSLLTTSQSVTEMMNSILAWCENLLKMDLATNKTLGDWGMQKILQLSKKDGEDGFSLITICNTGSLATAGYGTALGVVRSLHAIKKLKGLYMLETRPYMQGSRLSAYEAVVEGWPNATLICDGAVGALLSSSQVDAAVVGADCVAANGDTANKIGTYQLAVLCAAHHVKFFVCAPTSSINLKLSSGAGIPIEHRPALEMTSVAGVPVAAPGIACWNPAFDVTPARLITGIITEYGVFTPEKLEEEISSRI</sequence>
<accession>A0A8B7PH34</accession>
<organism evidence="7 8">
    <name type="scientific">Hyalella azteca</name>
    <name type="common">Amphipod</name>
    <dbReference type="NCBI Taxonomy" id="294128"/>
    <lineage>
        <taxon>Eukaryota</taxon>
        <taxon>Metazoa</taxon>
        <taxon>Ecdysozoa</taxon>
        <taxon>Arthropoda</taxon>
        <taxon>Crustacea</taxon>
        <taxon>Multicrustacea</taxon>
        <taxon>Malacostraca</taxon>
        <taxon>Eumalacostraca</taxon>
        <taxon>Peracarida</taxon>
        <taxon>Amphipoda</taxon>
        <taxon>Senticaudata</taxon>
        <taxon>Talitrida</taxon>
        <taxon>Talitroidea</taxon>
        <taxon>Hyalellidae</taxon>
        <taxon>Hyalella</taxon>
    </lineage>
</organism>
<reference evidence="8" key="1">
    <citation type="submission" date="2025-08" db="UniProtKB">
        <authorList>
            <consortium name="RefSeq"/>
        </authorList>
    </citation>
    <scope>IDENTIFICATION</scope>
    <source>
        <tissue evidence="8">Whole organism</tissue>
    </source>
</reference>
<dbReference type="GO" id="GO:0046523">
    <property type="term" value="F:S-methyl-5-thioribose-1-phosphate isomerase activity"/>
    <property type="evidence" value="ECO:0007669"/>
    <property type="project" value="UniProtKB-UniRule"/>
</dbReference>
<dbReference type="Pfam" id="PF01008">
    <property type="entry name" value="IF-2B"/>
    <property type="match status" value="1"/>
</dbReference>
<keyword evidence="2 6" id="KW-0028">Amino-acid biosynthesis</keyword>
<feature type="active site" description="Proton donor" evidence="6">
    <location>
        <position position="251"/>
    </location>
</feature>
<dbReference type="PANTHER" id="PTHR43475:SF1">
    <property type="entry name" value="METHYLTHIORIBOSE-1-PHOSPHATE ISOMERASE"/>
    <property type="match status" value="1"/>
</dbReference>
<comment type="subcellular location">
    <subcellularLocation>
        <location evidence="6">Cytoplasm</location>
    </subcellularLocation>
    <subcellularLocation>
        <location evidence="6">Nucleus</location>
    </subcellularLocation>
</comment>
<evidence type="ECO:0000256" key="5">
    <source>
        <dbReference type="ARBA" id="ARBA00023242"/>
    </source>
</evidence>
<evidence type="ECO:0000313" key="8">
    <source>
        <dbReference type="RefSeq" id="XP_018024857.1"/>
    </source>
</evidence>
<dbReference type="GO" id="GO:0005737">
    <property type="term" value="C:cytoplasm"/>
    <property type="evidence" value="ECO:0007669"/>
    <property type="project" value="UniProtKB-SubCell"/>
</dbReference>
<evidence type="ECO:0000256" key="4">
    <source>
        <dbReference type="ARBA" id="ARBA00023235"/>
    </source>
</evidence>
<dbReference type="PANTHER" id="PTHR43475">
    <property type="entry name" value="METHYLTHIORIBOSE-1-PHOSPHATE ISOMERASE"/>
    <property type="match status" value="1"/>
</dbReference>
<comment type="function">
    <text evidence="6">Catalyzes the interconversion of methylthioribose-1-phosphate (MTR-1-P) into methylthioribulose-1-phosphate (MTRu-1-P).</text>
</comment>
<protein>
    <recommendedName>
        <fullName evidence="6">Methylthioribose-1-phosphate isomerase</fullName>
        <shortName evidence="6">M1Pi</shortName>
        <shortName evidence="6">MTR-1-P isomerase</shortName>
        <ecNumber evidence="6">5.3.1.23</ecNumber>
    </recommendedName>
    <alternativeName>
        <fullName evidence="6">S-methyl-5-thioribose-1-phosphate isomerase</fullName>
    </alternativeName>
    <alternativeName>
        <fullName evidence="6">Translation initiation factor eIF-2B subunit alpha/beta/delta-like protein</fullName>
    </alternativeName>
</protein>
<keyword evidence="4 6" id="KW-0413">Isomerase</keyword>
<dbReference type="GO" id="GO:0005634">
    <property type="term" value="C:nucleus"/>
    <property type="evidence" value="ECO:0007669"/>
    <property type="project" value="UniProtKB-SubCell"/>
</dbReference>
<keyword evidence="1 6" id="KW-0963">Cytoplasm</keyword>
<dbReference type="InterPro" id="IPR042529">
    <property type="entry name" value="IF_2B-like_C"/>
</dbReference>
<evidence type="ECO:0000256" key="6">
    <source>
        <dbReference type="HAMAP-Rule" id="MF_03119"/>
    </source>
</evidence>
<dbReference type="RefSeq" id="XP_018024857.1">
    <property type="nucleotide sequence ID" value="XM_018169368.2"/>
</dbReference>
<evidence type="ECO:0000256" key="3">
    <source>
        <dbReference type="ARBA" id="ARBA00023167"/>
    </source>
</evidence>
<name>A0A8B7PH34_HYAAZ</name>
<dbReference type="NCBIfam" id="NF004326">
    <property type="entry name" value="PRK05720.1"/>
    <property type="match status" value="1"/>
</dbReference>
<dbReference type="EC" id="5.3.1.23" evidence="6"/>
<keyword evidence="5 6" id="KW-0539">Nucleus</keyword>
<feature type="site" description="Transition state stabilizer" evidence="6">
    <location>
        <position position="170"/>
    </location>
</feature>
<dbReference type="GeneID" id="108680537"/>
<evidence type="ECO:0000313" key="7">
    <source>
        <dbReference type="Proteomes" id="UP000694843"/>
    </source>
</evidence>
<comment type="similarity">
    <text evidence="6">Belongs to the eIF-2B alpha/beta/delta subunits family. MtnA subfamily.</text>
</comment>
<dbReference type="AlphaFoldDB" id="A0A8B7PH34"/>
<gene>
    <name evidence="8" type="primary">LOC108680537</name>
</gene>
<dbReference type="HAMAP" id="MF_01678">
    <property type="entry name" value="Salvage_MtnA"/>
    <property type="match status" value="1"/>
</dbReference>
<dbReference type="NCBIfam" id="TIGR00512">
    <property type="entry name" value="salvage_mtnA"/>
    <property type="match status" value="1"/>
</dbReference>
<dbReference type="NCBIfam" id="TIGR00524">
    <property type="entry name" value="eIF-2B_rel"/>
    <property type="match status" value="1"/>
</dbReference>
<keyword evidence="3 6" id="KW-0486">Methionine biosynthesis</keyword>
<dbReference type="OMA" id="CETRPLN"/>
<dbReference type="InterPro" id="IPR005251">
    <property type="entry name" value="IF-M1Pi"/>
</dbReference>
<comment type="pathway">
    <text evidence="6">Amino-acid biosynthesis; L-methionine biosynthesis via salvage pathway; L-methionine from S-methyl-5-thio-alpha-D-ribose 1-phosphate: step 1/6.</text>
</comment>
<comment type="catalytic activity">
    <reaction evidence="6">
        <text>5-(methylsulfanyl)-alpha-D-ribose 1-phosphate = 5-(methylsulfanyl)-D-ribulose 1-phosphate</text>
        <dbReference type="Rhea" id="RHEA:19989"/>
        <dbReference type="ChEBI" id="CHEBI:58533"/>
        <dbReference type="ChEBI" id="CHEBI:58548"/>
        <dbReference type="EC" id="5.3.1.23"/>
    </reaction>
</comment>
<proteinExistence type="inferred from homology"/>
<dbReference type="KEGG" id="hazt:108680537"/>
<dbReference type="UniPathway" id="UPA00904">
    <property type="reaction ID" value="UER00874"/>
</dbReference>
<evidence type="ECO:0000256" key="1">
    <source>
        <dbReference type="ARBA" id="ARBA00022490"/>
    </source>
</evidence>
<dbReference type="InterPro" id="IPR000649">
    <property type="entry name" value="IF-2B-related"/>
</dbReference>
<dbReference type="InterPro" id="IPR011559">
    <property type="entry name" value="Initiation_fac_2B_a/b/d"/>
</dbReference>
<keyword evidence="7" id="KW-1185">Reference proteome</keyword>
<dbReference type="InterPro" id="IPR037171">
    <property type="entry name" value="NagB/RpiA_transferase-like"/>
</dbReference>
<dbReference type="OrthoDB" id="2461at2759"/>
<dbReference type="FunFam" id="3.40.50.10470:FF:000003">
    <property type="entry name" value="Methylthioribose-1-phosphate isomerase"/>
    <property type="match status" value="1"/>
</dbReference>
<evidence type="ECO:0000256" key="2">
    <source>
        <dbReference type="ARBA" id="ARBA00022605"/>
    </source>
</evidence>
<dbReference type="InterPro" id="IPR027363">
    <property type="entry name" value="M1Pi_N"/>
</dbReference>
<dbReference type="FunFam" id="1.20.120.420:FF:000003">
    <property type="entry name" value="Methylthioribose-1-phosphate isomerase"/>
    <property type="match status" value="1"/>
</dbReference>
<dbReference type="SUPFAM" id="SSF100950">
    <property type="entry name" value="NagB/RpiA/CoA transferase-like"/>
    <property type="match status" value="1"/>
</dbReference>